<keyword evidence="2 4" id="KW-0863">Zinc-finger</keyword>
<keyword evidence="1" id="KW-0479">Metal-binding</keyword>
<evidence type="ECO:0000256" key="2">
    <source>
        <dbReference type="ARBA" id="ARBA00022771"/>
    </source>
</evidence>
<evidence type="ECO:0000313" key="6">
    <source>
        <dbReference type="EMBL" id="KAK1669572.1"/>
    </source>
</evidence>
<dbReference type="Proteomes" id="UP001231189">
    <property type="component" value="Unassembled WGS sequence"/>
</dbReference>
<dbReference type="GO" id="GO:0061630">
    <property type="term" value="F:ubiquitin protein ligase activity"/>
    <property type="evidence" value="ECO:0007669"/>
    <property type="project" value="TreeGrafter"/>
</dbReference>
<evidence type="ECO:0000259" key="5">
    <source>
        <dbReference type="PROSITE" id="PS50089"/>
    </source>
</evidence>
<dbReference type="Gene3D" id="3.30.40.10">
    <property type="entry name" value="Zinc/RING finger domain, C3HC4 (zinc finger)"/>
    <property type="match status" value="1"/>
</dbReference>
<dbReference type="InterPro" id="IPR013083">
    <property type="entry name" value="Znf_RING/FYVE/PHD"/>
</dbReference>
<dbReference type="AlphaFoldDB" id="A0AAD8T4C1"/>
<keyword evidence="7" id="KW-1185">Reference proteome</keyword>
<dbReference type="PANTHER" id="PTHR45969">
    <property type="entry name" value="RING ZINC FINGER PROTEIN-RELATED"/>
    <property type="match status" value="1"/>
</dbReference>
<evidence type="ECO:0000256" key="4">
    <source>
        <dbReference type="PROSITE-ProRule" id="PRU00175"/>
    </source>
</evidence>
<gene>
    <name evidence="6" type="ORF">QYE76_057731</name>
</gene>
<evidence type="ECO:0000256" key="3">
    <source>
        <dbReference type="ARBA" id="ARBA00022833"/>
    </source>
</evidence>
<dbReference type="Pfam" id="PF13639">
    <property type="entry name" value="zf-RING_2"/>
    <property type="match status" value="1"/>
</dbReference>
<dbReference type="GO" id="GO:0016567">
    <property type="term" value="P:protein ubiquitination"/>
    <property type="evidence" value="ECO:0007669"/>
    <property type="project" value="TreeGrafter"/>
</dbReference>
<dbReference type="InterPro" id="IPR001841">
    <property type="entry name" value="Znf_RING"/>
</dbReference>
<dbReference type="SUPFAM" id="SSF57850">
    <property type="entry name" value="RING/U-box"/>
    <property type="match status" value="1"/>
</dbReference>
<organism evidence="6 7">
    <name type="scientific">Lolium multiflorum</name>
    <name type="common">Italian ryegrass</name>
    <name type="synonym">Lolium perenne subsp. multiflorum</name>
    <dbReference type="NCBI Taxonomy" id="4521"/>
    <lineage>
        <taxon>Eukaryota</taxon>
        <taxon>Viridiplantae</taxon>
        <taxon>Streptophyta</taxon>
        <taxon>Embryophyta</taxon>
        <taxon>Tracheophyta</taxon>
        <taxon>Spermatophyta</taxon>
        <taxon>Magnoliopsida</taxon>
        <taxon>Liliopsida</taxon>
        <taxon>Poales</taxon>
        <taxon>Poaceae</taxon>
        <taxon>BOP clade</taxon>
        <taxon>Pooideae</taxon>
        <taxon>Poodae</taxon>
        <taxon>Poeae</taxon>
        <taxon>Poeae Chloroplast Group 2 (Poeae type)</taxon>
        <taxon>Loliodinae</taxon>
        <taxon>Loliinae</taxon>
        <taxon>Lolium</taxon>
    </lineage>
</organism>
<keyword evidence="3" id="KW-0862">Zinc</keyword>
<proteinExistence type="predicted"/>
<name>A0AAD8T4C1_LOLMU</name>
<feature type="domain" description="RING-type" evidence="5">
    <location>
        <begin position="172"/>
        <end position="212"/>
    </location>
</feature>
<protein>
    <recommendedName>
        <fullName evidence="5">RING-type domain-containing protein</fullName>
    </recommendedName>
</protein>
<reference evidence="6" key="1">
    <citation type="submission" date="2023-07" db="EMBL/GenBank/DDBJ databases">
        <title>A chromosome-level genome assembly of Lolium multiflorum.</title>
        <authorList>
            <person name="Chen Y."/>
            <person name="Copetti D."/>
            <person name="Kolliker R."/>
            <person name="Studer B."/>
        </authorList>
    </citation>
    <scope>NUCLEOTIDE SEQUENCE</scope>
    <source>
        <strain evidence="6">02402/16</strain>
        <tissue evidence="6">Leaf</tissue>
    </source>
</reference>
<dbReference type="PROSITE" id="PS50089">
    <property type="entry name" value="ZF_RING_2"/>
    <property type="match status" value="1"/>
</dbReference>
<dbReference type="GO" id="GO:0008270">
    <property type="term" value="F:zinc ion binding"/>
    <property type="evidence" value="ECO:0007669"/>
    <property type="project" value="UniProtKB-KW"/>
</dbReference>
<evidence type="ECO:0000313" key="7">
    <source>
        <dbReference type="Proteomes" id="UP001231189"/>
    </source>
</evidence>
<dbReference type="PANTHER" id="PTHR45969:SF69">
    <property type="entry name" value="FINGER DOMAIN PROTEIN, PUTATIVE (AFU_ORTHOLOGUE AFUA_3G12190)-RELATED"/>
    <property type="match status" value="1"/>
</dbReference>
<accession>A0AAD8T4C1</accession>
<dbReference type="EMBL" id="JAUUTY010000003">
    <property type="protein sequence ID" value="KAK1669572.1"/>
    <property type="molecule type" value="Genomic_DNA"/>
</dbReference>
<dbReference type="SMART" id="SM00184">
    <property type="entry name" value="RING"/>
    <property type="match status" value="1"/>
</dbReference>
<comment type="caution">
    <text evidence="6">The sequence shown here is derived from an EMBL/GenBank/DDBJ whole genome shotgun (WGS) entry which is preliminary data.</text>
</comment>
<evidence type="ECO:0000256" key="1">
    <source>
        <dbReference type="ARBA" id="ARBA00022723"/>
    </source>
</evidence>
<sequence>MATNRSRRSATAPPIQHRIEVHTICFYEHAAPAGKFAVCVACYPRSSIDFCRLGATRPHESDMQPGENSLTTFLVADPATLRSAAACRVALRGMLAALPELRSTLRLAEDEWDAVVPDDVVPEIVGAAGRRNGFTFCFHVAVHRRVIHDERALLMACREWRLASTALGEKDCGICLDGLERESAVQMTGCEHAFHRRCISEWISKATCPMCRGDIWRPALPEILELSFTGAPAQDMPDIE</sequence>